<organism evidence="4 5">
    <name type="scientific">Sporothrix epigloea</name>
    <dbReference type="NCBI Taxonomy" id="1892477"/>
    <lineage>
        <taxon>Eukaryota</taxon>
        <taxon>Fungi</taxon>
        <taxon>Dikarya</taxon>
        <taxon>Ascomycota</taxon>
        <taxon>Pezizomycotina</taxon>
        <taxon>Sordariomycetes</taxon>
        <taxon>Sordariomycetidae</taxon>
        <taxon>Ophiostomatales</taxon>
        <taxon>Ophiostomataceae</taxon>
        <taxon>Sporothrix</taxon>
    </lineage>
</organism>
<proteinExistence type="predicted"/>
<accession>A0ABP0DD65</accession>
<keyword evidence="2" id="KW-0472">Membrane</keyword>
<evidence type="ECO:0000313" key="4">
    <source>
        <dbReference type="EMBL" id="CAK7266179.1"/>
    </source>
</evidence>
<name>A0ABP0DD65_9PEZI</name>
<feature type="compositionally biased region" description="Low complexity" evidence="1">
    <location>
        <begin position="455"/>
        <end position="470"/>
    </location>
</feature>
<feature type="compositionally biased region" description="Low complexity" evidence="1">
    <location>
        <begin position="143"/>
        <end position="162"/>
    </location>
</feature>
<reference evidence="4 5" key="1">
    <citation type="submission" date="2024-01" db="EMBL/GenBank/DDBJ databases">
        <authorList>
            <person name="Allen C."/>
            <person name="Tagirdzhanova G."/>
        </authorList>
    </citation>
    <scope>NUCLEOTIDE SEQUENCE [LARGE SCALE GENOMIC DNA]</scope>
    <source>
        <strain evidence="4 5">CBS 573.63</strain>
    </source>
</reference>
<feature type="compositionally biased region" description="Low complexity" evidence="1">
    <location>
        <begin position="263"/>
        <end position="301"/>
    </location>
</feature>
<evidence type="ECO:0000256" key="3">
    <source>
        <dbReference type="SAM" id="SignalP"/>
    </source>
</evidence>
<keyword evidence="3" id="KW-0732">Signal</keyword>
<gene>
    <name evidence="4" type="primary">MSB2</name>
    <name evidence="4" type="ORF">SEPCBS57363_001960</name>
</gene>
<dbReference type="PANTHER" id="PTHR35778:SF1">
    <property type="entry name" value="SIGNALING MUCIN HKR1-RELATED"/>
    <property type="match status" value="1"/>
</dbReference>
<dbReference type="Proteomes" id="UP001642501">
    <property type="component" value="Unassembled WGS sequence"/>
</dbReference>
<evidence type="ECO:0000256" key="1">
    <source>
        <dbReference type="SAM" id="MobiDB-lite"/>
    </source>
</evidence>
<feature type="compositionally biased region" description="Low complexity" evidence="1">
    <location>
        <begin position="95"/>
        <end position="110"/>
    </location>
</feature>
<keyword evidence="2" id="KW-1133">Transmembrane helix</keyword>
<feature type="region of interest" description="Disordered" evidence="1">
    <location>
        <begin position="69"/>
        <end position="126"/>
    </location>
</feature>
<evidence type="ECO:0000313" key="5">
    <source>
        <dbReference type="Proteomes" id="UP001642501"/>
    </source>
</evidence>
<keyword evidence="2" id="KW-0812">Transmembrane</keyword>
<feature type="compositionally biased region" description="Polar residues" evidence="1">
    <location>
        <begin position="82"/>
        <end position="94"/>
    </location>
</feature>
<feature type="region of interest" description="Disordered" evidence="1">
    <location>
        <begin position="216"/>
        <end position="235"/>
    </location>
</feature>
<feature type="compositionally biased region" description="Polar residues" evidence="1">
    <location>
        <begin position="252"/>
        <end position="262"/>
    </location>
</feature>
<comment type="caution">
    <text evidence="4">The sequence shown here is derived from an EMBL/GenBank/DDBJ whole genome shotgun (WGS) entry which is preliminary data.</text>
</comment>
<feature type="compositionally biased region" description="Low complexity" evidence="1">
    <location>
        <begin position="217"/>
        <end position="230"/>
    </location>
</feature>
<feature type="signal peptide" evidence="3">
    <location>
        <begin position="1"/>
        <end position="20"/>
    </location>
</feature>
<feature type="region of interest" description="Disordered" evidence="1">
    <location>
        <begin position="252"/>
        <end position="301"/>
    </location>
</feature>
<feature type="region of interest" description="Disordered" evidence="1">
    <location>
        <begin position="449"/>
        <end position="482"/>
    </location>
</feature>
<protein>
    <submittedName>
        <fullName evidence="4">Multicopy suppressor of a budding defect</fullName>
    </submittedName>
</protein>
<feature type="chain" id="PRO_5046256015" evidence="3">
    <location>
        <begin position="21"/>
        <end position="750"/>
    </location>
</feature>
<keyword evidence="5" id="KW-1185">Reference proteome</keyword>
<feature type="transmembrane region" description="Helical" evidence="2">
    <location>
        <begin position="640"/>
        <end position="662"/>
    </location>
</feature>
<feature type="compositionally biased region" description="Low complexity" evidence="1">
    <location>
        <begin position="186"/>
        <end position="202"/>
    </location>
</feature>
<dbReference type="EMBL" id="CAWUOM010000023">
    <property type="protein sequence ID" value="CAK7266179.1"/>
    <property type="molecule type" value="Genomic_DNA"/>
</dbReference>
<feature type="compositionally biased region" description="Polar residues" evidence="1">
    <location>
        <begin position="163"/>
        <end position="185"/>
    </location>
</feature>
<dbReference type="PANTHER" id="PTHR35778">
    <property type="entry name" value="SIGNALING MUCIN HKR1-RELATED"/>
    <property type="match status" value="1"/>
</dbReference>
<evidence type="ECO:0000256" key="2">
    <source>
        <dbReference type="SAM" id="Phobius"/>
    </source>
</evidence>
<sequence length="750" mass="76697">MHTSSLLVAFLAAAASVVGAQEDRPRIYFPRHIKRVFVNATSTQHSPHAPPPPTNAPVILQSSSISSSLSELSSSKGDSSSTGTTKRQTPSDIFSSSQLLSRSDDASSASVKRTASSQARDDSTASEDWVTTVIIATSTIVVPPSSSTPIIQSSSTPIVQSSATPIVQSSSTDIDTNSATSTEVPSSQASTEASSSDYESSSDIVVLPHTSLGRSATISSLSDTTLPTSSVAPKNPLSSIDGIISSILKPKTTATPTSSDALSSGISHTGVGTGVSSSRTGTATPTDTGSPTDTDLPTDTGLPTSILSSIISSLAGITTTNATSSLLSPTSTESDVVVTPLTTSAASLPTSLSTVVPTTAVSLISNGTETIVPITSLNLTSSVPATSVVLPTTTVNSTLIGNATEAVTAVSNTQIQTSEPVSLASSAVVTPPANTPVFIPTTIMLQPSPVSVESTGQTPTTATGLPTGLPKAITPDTSNNPAPDDTTEIQIAFGYGLNYAFVAVTPKAAAQVLKILPELLSYQGGFDQSKSVVQRLVPYDTTSQLGYVTMLAICTYPTTLVDQLRMDMHIPTAALWNDPDQLAYNMSQEINPAIDIILGSTLGYSATGTAGNFAASTTGGSSDPFTNNNSSDQTSSQRGITAGIAVGAIFVSAAYGGAMFIIARRYKRKKQSVHRHSDSLTSHSAMRQTGSPALMGGALLSRDFTSTYGAVPAAAAGGRNSHGSGRSNTNSARTAFISAPMAAENSLGWN</sequence>
<feature type="region of interest" description="Disordered" evidence="1">
    <location>
        <begin position="143"/>
        <end position="202"/>
    </location>
</feature>
<dbReference type="InterPro" id="IPR039295">
    <property type="entry name" value="MSB2"/>
</dbReference>
<feature type="compositionally biased region" description="Low complexity" evidence="1">
    <location>
        <begin position="69"/>
        <end position="81"/>
    </location>
</feature>